<feature type="compositionally biased region" description="Acidic residues" evidence="1">
    <location>
        <begin position="545"/>
        <end position="554"/>
    </location>
</feature>
<feature type="region of interest" description="Disordered" evidence="1">
    <location>
        <begin position="1"/>
        <end position="68"/>
    </location>
</feature>
<keyword evidence="3" id="KW-1185">Reference proteome</keyword>
<feature type="compositionally biased region" description="Acidic residues" evidence="1">
    <location>
        <begin position="95"/>
        <end position="108"/>
    </location>
</feature>
<dbReference type="RefSeq" id="XP_033661121.1">
    <property type="nucleotide sequence ID" value="XM_033818804.1"/>
</dbReference>
<feature type="compositionally biased region" description="Basic residues" evidence="1">
    <location>
        <begin position="241"/>
        <end position="260"/>
    </location>
</feature>
<dbReference type="EMBL" id="ML993628">
    <property type="protein sequence ID" value="KAF2160232.1"/>
    <property type="molecule type" value="Genomic_DNA"/>
</dbReference>
<feature type="compositionally biased region" description="Basic and acidic residues" evidence="1">
    <location>
        <begin position="517"/>
        <end position="529"/>
    </location>
</feature>
<feature type="region of interest" description="Disordered" evidence="1">
    <location>
        <begin position="235"/>
        <end position="571"/>
    </location>
</feature>
<feature type="compositionally biased region" description="Acidic residues" evidence="1">
    <location>
        <begin position="499"/>
        <end position="516"/>
    </location>
</feature>
<evidence type="ECO:0000256" key="1">
    <source>
        <dbReference type="SAM" id="MobiDB-lite"/>
    </source>
</evidence>
<feature type="region of interest" description="Disordered" evidence="1">
    <location>
        <begin position="81"/>
        <end position="114"/>
    </location>
</feature>
<dbReference type="AlphaFoldDB" id="A0A6A6C2Y3"/>
<accession>A0A6A6C2Y3</accession>
<feature type="compositionally biased region" description="Low complexity" evidence="1">
    <location>
        <begin position="352"/>
        <end position="364"/>
    </location>
</feature>
<evidence type="ECO:0000313" key="3">
    <source>
        <dbReference type="Proteomes" id="UP000799537"/>
    </source>
</evidence>
<evidence type="ECO:0000313" key="2">
    <source>
        <dbReference type="EMBL" id="KAF2160232.1"/>
    </source>
</evidence>
<feature type="compositionally biased region" description="Low complexity" evidence="1">
    <location>
        <begin position="8"/>
        <end position="19"/>
    </location>
</feature>
<feature type="compositionally biased region" description="Acidic residues" evidence="1">
    <location>
        <begin position="315"/>
        <end position="345"/>
    </location>
</feature>
<sequence>MSLLEQYRPPGRSNRSGRSQADNDVFEGLPVKQWNQSFSRVSLAPPVSESQNPEDQKWADPPMPRDYQLLNPWTQQLLRLARSGKVGTKRKQDPDAVDDDKPEDEVAEEASKNHVDERGYIAKKWRQVPEHLLEPEHKHFEFLAKRRRGLPSLYGPEVQNGANIAMRKTKVQRTGADGEVAVYEVLVPEGQAIEGEVAESTELAEVKPVVAAPGTAIEGLGIANEEGVLVAEHLKPAVAPRRNRPPPKKKGGPGRGKKRVTFTNPDGSTYTTVVPNATKIVPQPGQTVKHVAKGEEASADVTAEQAAAHQTPNPEGEEGSGSDDGEDDGDDDDDREEGELSEDDAPGTGVDTPAKPNTPAKTATPAPPAQVDESDPMEDVKPTDPAPAEPTEAAKEDEPKAENVTGETELSAAETEPVVEDKKDASEEPSSVEPQADEQPSEPAPAPEPVSAPTEDVEIRDASSSPELPLAKTSHSRSGSLADPPPVSLDEHAPPPESEPAEEANVEAVAEAEVDTEEAKEAEAPKEPRPAAVEEPTPAATEEPEKADDGEDDLLGNLEKHLGGEKEDEDA</sequence>
<proteinExistence type="predicted"/>
<feature type="compositionally biased region" description="Polar residues" evidence="1">
    <location>
        <begin position="261"/>
        <end position="275"/>
    </location>
</feature>
<name>A0A6A6C2Y3_ZASCE</name>
<dbReference type="GeneID" id="54572076"/>
<feature type="compositionally biased region" description="Basic and acidic residues" evidence="1">
    <location>
        <begin position="392"/>
        <end position="401"/>
    </location>
</feature>
<gene>
    <name evidence="2" type="ORF">M409DRAFT_70583</name>
</gene>
<reference evidence="2" key="1">
    <citation type="journal article" date="2020" name="Stud. Mycol.">
        <title>101 Dothideomycetes genomes: a test case for predicting lifestyles and emergence of pathogens.</title>
        <authorList>
            <person name="Haridas S."/>
            <person name="Albert R."/>
            <person name="Binder M."/>
            <person name="Bloem J."/>
            <person name="Labutti K."/>
            <person name="Salamov A."/>
            <person name="Andreopoulos B."/>
            <person name="Baker S."/>
            <person name="Barry K."/>
            <person name="Bills G."/>
            <person name="Bluhm B."/>
            <person name="Cannon C."/>
            <person name="Castanera R."/>
            <person name="Culley D."/>
            <person name="Daum C."/>
            <person name="Ezra D."/>
            <person name="Gonzalez J."/>
            <person name="Henrissat B."/>
            <person name="Kuo A."/>
            <person name="Liang C."/>
            <person name="Lipzen A."/>
            <person name="Lutzoni F."/>
            <person name="Magnuson J."/>
            <person name="Mondo S."/>
            <person name="Nolan M."/>
            <person name="Ohm R."/>
            <person name="Pangilinan J."/>
            <person name="Park H.-J."/>
            <person name="Ramirez L."/>
            <person name="Alfaro M."/>
            <person name="Sun H."/>
            <person name="Tritt A."/>
            <person name="Yoshinaga Y."/>
            <person name="Zwiers L.-H."/>
            <person name="Turgeon B."/>
            <person name="Goodwin S."/>
            <person name="Spatafora J."/>
            <person name="Crous P."/>
            <person name="Grigoriev I."/>
        </authorList>
    </citation>
    <scope>NUCLEOTIDE SEQUENCE</scope>
    <source>
        <strain evidence="2">ATCC 36951</strain>
    </source>
</reference>
<dbReference type="OrthoDB" id="275715at2759"/>
<organism evidence="2 3">
    <name type="scientific">Zasmidium cellare ATCC 36951</name>
    <dbReference type="NCBI Taxonomy" id="1080233"/>
    <lineage>
        <taxon>Eukaryota</taxon>
        <taxon>Fungi</taxon>
        <taxon>Dikarya</taxon>
        <taxon>Ascomycota</taxon>
        <taxon>Pezizomycotina</taxon>
        <taxon>Dothideomycetes</taxon>
        <taxon>Dothideomycetidae</taxon>
        <taxon>Mycosphaerellales</taxon>
        <taxon>Mycosphaerellaceae</taxon>
        <taxon>Zasmidium</taxon>
    </lineage>
</organism>
<feature type="compositionally biased region" description="Low complexity" evidence="1">
    <location>
        <begin position="530"/>
        <end position="541"/>
    </location>
</feature>
<protein>
    <submittedName>
        <fullName evidence="2">Uncharacterized protein</fullName>
    </submittedName>
</protein>
<dbReference type="Proteomes" id="UP000799537">
    <property type="component" value="Unassembled WGS sequence"/>
</dbReference>